<dbReference type="EMBL" id="DXBY01000049">
    <property type="protein sequence ID" value="HIZ34607.1"/>
    <property type="molecule type" value="Genomic_DNA"/>
</dbReference>
<evidence type="ECO:0000259" key="6">
    <source>
        <dbReference type="Pfam" id="PF00884"/>
    </source>
</evidence>
<feature type="region of interest" description="Disordered" evidence="5">
    <location>
        <begin position="453"/>
        <end position="488"/>
    </location>
</feature>
<dbReference type="Gene3D" id="3.40.720.10">
    <property type="entry name" value="Alkaline Phosphatase, subunit A"/>
    <property type="match status" value="1"/>
</dbReference>
<comment type="caution">
    <text evidence="7">The sequence shown here is derived from an EMBL/GenBank/DDBJ whole genome shotgun (WGS) entry which is preliminary data.</text>
</comment>
<sequence length="488" mass="52721">MASRDAARPNVVLVLTDDQGPWAMSCAGNEEIRTPTLDALAASGTRLTHFYCASPVCSPARASLFTGRMPSVHGVHDYLDAPGVGRGAIDFLAGQPTFTDDLADAGYRLGMVGKWHLGANEVPRTGFVRWLAHDGGGGPYYGAPLHDEDGPVEAPGYVTEVFTDAAQAFIAGESDRPEPFYLSVHYTAPHSPWAGSHPQEFTDLYADCAFESVPTEPRHPWVPLVDWHPIGGEADERAALEGYFAAVSAMDAGVGRILQTLDETGLRENTVVIVTSDNGFSCGHHGVWGKGNGTFPQNMYEESVTVPFLVSWPGHLPAGQVREELISAYDLAPTIRELCGIADPADRLAPGESFLSLLRGAPGGEREHVVVHDEYGPVRMIRTRDWKYVHRYPHGPHELYHLAEDPGERCNLAHDPSCDDRRGDLAGRLASWFATYSLPETDGVRLPVTGAGQRAPVRDGGGLTAFTTPTAFAPRPQASAKESPPREL</sequence>
<dbReference type="InterPro" id="IPR024607">
    <property type="entry name" value="Sulfatase_CS"/>
</dbReference>
<dbReference type="GO" id="GO:0004065">
    <property type="term" value="F:arylsulfatase activity"/>
    <property type="evidence" value="ECO:0007669"/>
    <property type="project" value="TreeGrafter"/>
</dbReference>
<dbReference type="PANTHER" id="PTHR42693:SF33">
    <property type="entry name" value="ARYLSULFATASE"/>
    <property type="match status" value="1"/>
</dbReference>
<feature type="compositionally biased region" description="Low complexity" evidence="5">
    <location>
        <begin position="464"/>
        <end position="474"/>
    </location>
</feature>
<evidence type="ECO:0000256" key="1">
    <source>
        <dbReference type="ARBA" id="ARBA00008779"/>
    </source>
</evidence>
<dbReference type="GO" id="GO:0046872">
    <property type="term" value="F:metal ion binding"/>
    <property type="evidence" value="ECO:0007669"/>
    <property type="project" value="UniProtKB-KW"/>
</dbReference>
<protein>
    <submittedName>
        <fullName evidence="7">Sulfatase-like hydrolase/transferase</fullName>
    </submittedName>
</protein>
<reference evidence="7" key="1">
    <citation type="journal article" date="2021" name="PeerJ">
        <title>Extensive microbial diversity within the chicken gut microbiome revealed by metagenomics and culture.</title>
        <authorList>
            <person name="Gilroy R."/>
            <person name="Ravi A."/>
            <person name="Getino M."/>
            <person name="Pursley I."/>
            <person name="Horton D.L."/>
            <person name="Alikhan N.F."/>
            <person name="Baker D."/>
            <person name="Gharbi K."/>
            <person name="Hall N."/>
            <person name="Watson M."/>
            <person name="Adriaenssens E.M."/>
            <person name="Foster-Nyarko E."/>
            <person name="Jarju S."/>
            <person name="Secka A."/>
            <person name="Antonio M."/>
            <person name="Oren A."/>
            <person name="Chaudhuri R.R."/>
            <person name="La Ragione R."/>
            <person name="Hildebrand F."/>
            <person name="Pallen M.J."/>
        </authorList>
    </citation>
    <scope>NUCLEOTIDE SEQUENCE</scope>
    <source>
        <strain evidence="7">ChiGjej4B4-7305</strain>
    </source>
</reference>
<dbReference type="PANTHER" id="PTHR42693">
    <property type="entry name" value="ARYLSULFATASE FAMILY MEMBER"/>
    <property type="match status" value="1"/>
</dbReference>
<keyword evidence="4" id="KW-0106">Calcium</keyword>
<evidence type="ECO:0000313" key="8">
    <source>
        <dbReference type="Proteomes" id="UP000824037"/>
    </source>
</evidence>
<dbReference type="InterPro" id="IPR000917">
    <property type="entry name" value="Sulfatase_N"/>
</dbReference>
<name>A0A9D2EC62_9MICO</name>
<evidence type="ECO:0000256" key="3">
    <source>
        <dbReference type="ARBA" id="ARBA00022801"/>
    </source>
</evidence>
<dbReference type="InterPro" id="IPR050738">
    <property type="entry name" value="Sulfatase"/>
</dbReference>
<evidence type="ECO:0000256" key="5">
    <source>
        <dbReference type="SAM" id="MobiDB-lite"/>
    </source>
</evidence>
<evidence type="ECO:0000256" key="4">
    <source>
        <dbReference type="ARBA" id="ARBA00022837"/>
    </source>
</evidence>
<dbReference type="Proteomes" id="UP000824037">
    <property type="component" value="Unassembled WGS sequence"/>
</dbReference>
<comment type="similarity">
    <text evidence="1">Belongs to the sulfatase family.</text>
</comment>
<reference evidence="7" key="2">
    <citation type="submission" date="2021-04" db="EMBL/GenBank/DDBJ databases">
        <authorList>
            <person name="Gilroy R."/>
        </authorList>
    </citation>
    <scope>NUCLEOTIDE SEQUENCE</scope>
    <source>
        <strain evidence="7">ChiGjej4B4-7305</strain>
    </source>
</reference>
<keyword evidence="3 7" id="KW-0378">Hydrolase</keyword>
<dbReference type="PROSITE" id="PS00523">
    <property type="entry name" value="SULFATASE_1"/>
    <property type="match status" value="1"/>
</dbReference>
<organism evidence="7 8">
    <name type="scientific">Candidatus Ruania gallistercoris</name>
    <dbReference type="NCBI Taxonomy" id="2838746"/>
    <lineage>
        <taxon>Bacteria</taxon>
        <taxon>Bacillati</taxon>
        <taxon>Actinomycetota</taxon>
        <taxon>Actinomycetes</taxon>
        <taxon>Micrococcales</taxon>
        <taxon>Ruaniaceae</taxon>
        <taxon>Ruania</taxon>
    </lineage>
</organism>
<evidence type="ECO:0000256" key="2">
    <source>
        <dbReference type="ARBA" id="ARBA00022723"/>
    </source>
</evidence>
<dbReference type="AlphaFoldDB" id="A0A9D2EC62"/>
<dbReference type="SUPFAM" id="SSF53649">
    <property type="entry name" value="Alkaline phosphatase-like"/>
    <property type="match status" value="1"/>
</dbReference>
<dbReference type="Pfam" id="PF00884">
    <property type="entry name" value="Sulfatase"/>
    <property type="match status" value="1"/>
</dbReference>
<gene>
    <name evidence="7" type="ORF">H9815_02425</name>
</gene>
<evidence type="ECO:0000313" key="7">
    <source>
        <dbReference type="EMBL" id="HIZ34607.1"/>
    </source>
</evidence>
<dbReference type="CDD" id="cd16149">
    <property type="entry name" value="sulfatase_like"/>
    <property type="match status" value="1"/>
</dbReference>
<accession>A0A9D2EC62</accession>
<feature type="domain" description="Sulfatase N-terminal" evidence="6">
    <location>
        <begin position="9"/>
        <end position="341"/>
    </location>
</feature>
<proteinExistence type="inferred from homology"/>
<keyword evidence="2" id="KW-0479">Metal-binding</keyword>
<dbReference type="InterPro" id="IPR017850">
    <property type="entry name" value="Alkaline_phosphatase_core_sf"/>
</dbReference>